<proteinExistence type="predicted"/>
<dbReference type="RefSeq" id="WP_256397040.1">
    <property type="nucleotide sequence ID" value="NZ_JANHDJ010000006.1"/>
</dbReference>
<dbReference type="EMBL" id="JBHUDM010000005">
    <property type="protein sequence ID" value="MFD1643234.1"/>
    <property type="molecule type" value="Genomic_DNA"/>
</dbReference>
<evidence type="ECO:0008006" key="4">
    <source>
        <dbReference type="Google" id="ProtNLM"/>
    </source>
</evidence>
<keyword evidence="3" id="KW-1185">Reference proteome</keyword>
<accession>A0ABD6DAH0</accession>
<organism evidence="2 3">
    <name type="scientific">Halohasta litorea</name>
    <dbReference type="NCBI Taxonomy" id="869891"/>
    <lineage>
        <taxon>Archaea</taxon>
        <taxon>Methanobacteriati</taxon>
        <taxon>Methanobacteriota</taxon>
        <taxon>Stenosarchaea group</taxon>
        <taxon>Halobacteria</taxon>
        <taxon>Halobacteriales</taxon>
        <taxon>Haloferacaceae</taxon>
        <taxon>Halohasta</taxon>
    </lineage>
</organism>
<reference evidence="2 3" key="1">
    <citation type="journal article" date="2019" name="Int. J. Syst. Evol. Microbiol.">
        <title>The Global Catalogue of Microorganisms (GCM) 10K type strain sequencing project: providing services to taxonomists for standard genome sequencing and annotation.</title>
        <authorList>
            <consortium name="The Broad Institute Genomics Platform"/>
            <consortium name="The Broad Institute Genome Sequencing Center for Infectious Disease"/>
            <person name="Wu L."/>
            <person name="Ma J."/>
        </authorList>
    </citation>
    <scope>NUCLEOTIDE SEQUENCE [LARGE SCALE GENOMIC DNA]</scope>
    <source>
        <strain evidence="2 3">CGMCC 1.10593</strain>
    </source>
</reference>
<dbReference type="Proteomes" id="UP001597052">
    <property type="component" value="Unassembled WGS sequence"/>
</dbReference>
<comment type="caution">
    <text evidence="2">The sequence shown here is derived from an EMBL/GenBank/DDBJ whole genome shotgun (WGS) entry which is preliminary data.</text>
</comment>
<dbReference type="AlphaFoldDB" id="A0ABD6DAH0"/>
<sequence>MTDGSSRFTSDRRGRGGASWTGQADWEAGTAENVDVTEDGLVGRLFTQNNETSNSVVYRWTADDFAIPWTDGVSSVGMSANGLSSSTFSNGVKSVAGNGSDDYGLANGPETIPENETFGVAFTVETADKTDLSTWFASTDGSGCFALYQDDAVGRLGEPNVLVRDGNGNELKVACKTGIVDGDVHLVVINKRGNSASEIDFYVDDMTNETSQNNRRDQGFDHTKYSVTAGMSFYAENSFGSIRRHMNYHAGFFEFRDEPYGESERKALRAVRPEV</sequence>
<evidence type="ECO:0000313" key="3">
    <source>
        <dbReference type="Proteomes" id="UP001597052"/>
    </source>
</evidence>
<evidence type="ECO:0000313" key="2">
    <source>
        <dbReference type="EMBL" id="MFD1643234.1"/>
    </source>
</evidence>
<evidence type="ECO:0000256" key="1">
    <source>
        <dbReference type="SAM" id="MobiDB-lite"/>
    </source>
</evidence>
<protein>
    <recommendedName>
        <fullName evidence="4">Concanavalin A-like lectin/glucanases superfamily protein</fullName>
    </recommendedName>
</protein>
<feature type="region of interest" description="Disordered" evidence="1">
    <location>
        <begin position="1"/>
        <end position="31"/>
    </location>
</feature>
<name>A0ABD6DAH0_9EURY</name>
<gene>
    <name evidence="2" type="ORF">ACFSBW_15280</name>
</gene>